<name>A0ABD2ADG1_VESSQ</name>
<keyword evidence="2" id="KW-1185">Reference proteome</keyword>
<sequence>MRTTALVTPPRASPRPSYLRNVIRERVAYRKIFLGPFYPLLAPPPPATSVPASFGGSDSIRNNFPKIPWINFVWFVKIICRNFYYSFRSKK</sequence>
<accession>A0ABD2ADG1</accession>
<reference evidence="1 2" key="1">
    <citation type="journal article" date="2024" name="Ann. Entomol. Soc. Am.">
        <title>Genomic analyses of the southern and eastern yellowjacket wasps (Hymenoptera: Vespidae) reveal evolutionary signatures of social life.</title>
        <authorList>
            <person name="Catto M.A."/>
            <person name="Caine P.B."/>
            <person name="Orr S.E."/>
            <person name="Hunt B.G."/>
            <person name="Goodisman M.A.D."/>
        </authorList>
    </citation>
    <scope>NUCLEOTIDE SEQUENCE [LARGE SCALE GENOMIC DNA]</scope>
    <source>
        <strain evidence="1">233</strain>
        <tissue evidence="1">Head and thorax</tissue>
    </source>
</reference>
<gene>
    <name evidence="1" type="ORF">V1478_012512</name>
</gene>
<proteinExistence type="predicted"/>
<evidence type="ECO:0000313" key="1">
    <source>
        <dbReference type="EMBL" id="KAL2718636.1"/>
    </source>
</evidence>
<organism evidence="1 2">
    <name type="scientific">Vespula squamosa</name>
    <name type="common">Southern yellow jacket</name>
    <name type="synonym">Wasp</name>
    <dbReference type="NCBI Taxonomy" id="30214"/>
    <lineage>
        <taxon>Eukaryota</taxon>
        <taxon>Metazoa</taxon>
        <taxon>Ecdysozoa</taxon>
        <taxon>Arthropoda</taxon>
        <taxon>Hexapoda</taxon>
        <taxon>Insecta</taxon>
        <taxon>Pterygota</taxon>
        <taxon>Neoptera</taxon>
        <taxon>Endopterygota</taxon>
        <taxon>Hymenoptera</taxon>
        <taxon>Apocrita</taxon>
        <taxon>Aculeata</taxon>
        <taxon>Vespoidea</taxon>
        <taxon>Vespidae</taxon>
        <taxon>Vespinae</taxon>
        <taxon>Vespula</taxon>
    </lineage>
</organism>
<protein>
    <submittedName>
        <fullName evidence="1">Uncharacterized protein</fullName>
    </submittedName>
</protein>
<comment type="caution">
    <text evidence="1">The sequence shown here is derived from an EMBL/GenBank/DDBJ whole genome shotgun (WGS) entry which is preliminary data.</text>
</comment>
<dbReference type="Proteomes" id="UP001607302">
    <property type="component" value="Unassembled WGS sequence"/>
</dbReference>
<evidence type="ECO:0000313" key="2">
    <source>
        <dbReference type="Proteomes" id="UP001607302"/>
    </source>
</evidence>
<dbReference type="AlphaFoldDB" id="A0ABD2ADG1"/>
<dbReference type="EMBL" id="JAUDFV010000152">
    <property type="protein sequence ID" value="KAL2718636.1"/>
    <property type="molecule type" value="Genomic_DNA"/>
</dbReference>